<dbReference type="PANTHER" id="PTHR11439:SF491">
    <property type="entry name" value="INTEGRASE CATALYTIC DOMAIN-CONTAINING PROTEIN"/>
    <property type="match status" value="1"/>
</dbReference>
<feature type="region of interest" description="Disordered" evidence="1">
    <location>
        <begin position="39"/>
        <end position="193"/>
    </location>
</feature>
<feature type="compositionally biased region" description="Acidic residues" evidence="1">
    <location>
        <begin position="160"/>
        <end position="179"/>
    </location>
</feature>
<feature type="region of interest" description="Disordered" evidence="1">
    <location>
        <begin position="1"/>
        <end position="26"/>
    </location>
</feature>
<dbReference type="PANTHER" id="PTHR11439">
    <property type="entry name" value="GAG-POL-RELATED RETROTRANSPOSON"/>
    <property type="match status" value="1"/>
</dbReference>
<gene>
    <name evidence="3" type="ORF">PM001_LOCUS16214</name>
</gene>
<feature type="compositionally biased region" description="Polar residues" evidence="1">
    <location>
        <begin position="41"/>
        <end position="54"/>
    </location>
</feature>
<comment type="caution">
    <text evidence="3">The sequence shown here is derived from an EMBL/GenBank/DDBJ whole genome shotgun (WGS) entry which is preliminary data.</text>
</comment>
<dbReference type="CDD" id="cd09272">
    <property type="entry name" value="RNase_HI_RT_Ty1"/>
    <property type="match status" value="1"/>
</dbReference>
<feature type="compositionally biased region" description="Basic and acidic residues" evidence="1">
    <location>
        <begin position="180"/>
        <end position="193"/>
    </location>
</feature>
<evidence type="ECO:0000256" key="1">
    <source>
        <dbReference type="SAM" id="MobiDB-lite"/>
    </source>
</evidence>
<name>A0AAV1UD92_9STRA</name>
<dbReference type="EMBL" id="CAKLBY020000171">
    <property type="protein sequence ID" value="CAK7931064.1"/>
    <property type="molecule type" value="Genomic_DNA"/>
</dbReference>
<dbReference type="AlphaFoldDB" id="A0AAV1UD92"/>
<sequence>MDCNSSTIQMETAESDPDTLNEADQTLWNDMLRNSILPEVVQTQGQTSEQYFSASSSDKEEGQESESGETQGGELEPSDSVSHELSEHATPGEELAPSDSISQEFSEDASDPPADSTAHYCAEYCDSVPDSNKAVANDSDIYDDDKDDAESGLESHNDEETADDDNADDDTDADDDTASGEERLLTDTGHITDPEVTRNESVYAASDYNYDCLFDPLFDPSDMLEAVNGTTTLTIANDQLIGHRRPRDVEVRRSREHKRIKEDHKRAKITPRLPILRKNDQQCILNQREDFTVNAAFRTPKNVESEAYGTRASDIRTPKNFRQAMCSKYATQWKAAMDEELEAMKSKGVITLISKREMPEDTKAIKTMWVYSVKTEHLGNVIRLRARIVARGDKQRPGIDYGETFSPVARMATFRMFVAICLLMDLTIYQGDINTAYLNAPLGIKQYLDSLDGYPSETDDMVYVVHKALYGLKQSGREWNTEVNAWFLRYGFKRCTTEPCLYYYDSGSKFVLALLYVDDILCATKNKLFKTKMFRSLDEVYGMKDQGLLSTYLGVQVERSDDAIKIHQTKYCEDVINRFNFGDAHASRIPMETNIRLAVNDTDTARAKRIPDNGKEFPYRELIGSLMYLATCTRPDLAYVVGQLSRYVQSPTQQHIGAAKRVLRYLVGSKTHGIVFHANNDGKLRSDLTVEGFCDADWGNDPDTRKSITGYVHCLAGGAISWASRRQSIVAQSTAEAEYVAACEACMEGRGLIQVLIEIFPRLVSKFRLGIDNKAAFVMATNPTYSRRTRHIELRWHYVRDQYVKKAVELWKVKTDVNPSDLMTKPLASARFEALITMIKMTKNVLPQ</sequence>
<accession>A0AAV1UD92</accession>
<dbReference type="Proteomes" id="UP001162060">
    <property type="component" value="Unassembled WGS sequence"/>
</dbReference>
<proteinExistence type="predicted"/>
<reference evidence="3" key="1">
    <citation type="submission" date="2024-01" db="EMBL/GenBank/DDBJ databases">
        <authorList>
            <person name="Webb A."/>
        </authorList>
    </citation>
    <scope>NUCLEOTIDE SEQUENCE</scope>
    <source>
        <strain evidence="3">Pm1</strain>
    </source>
</reference>
<feature type="compositionally biased region" description="Polar residues" evidence="1">
    <location>
        <begin position="1"/>
        <end position="12"/>
    </location>
</feature>
<dbReference type="SUPFAM" id="SSF56672">
    <property type="entry name" value="DNA/RNA polymerases"/>
    <property type="match status" value="1"/>
</dbReference>
<organism evidence="3 4">
    <name type="scientific">Peronospora matthiolae</name>
    <dbReference type="NCBI Taxonomy" id="2874970"/>
    <lineage>
        <taxon>Eukaryota</taxon>
        <taxon>Sar</taxon>
        <taxon>Stramenopiles</taxon>
        <taxon>Oomycota</taxon>
        <taxon>Peronosporomycetes</taxon>
        <taxon>Peronosporales</taxon>
        <taxon>Peronosporaceae</taxon>
        <taxon>Peronospora</taxon>
    </lineage>
</organism>
<feature type="compositionally biased region" description="Basic and acidic residues" evidence="1">
    <location>
        <begin position="81"/>
        <end position="91"/>
    </location>
</feature>
<protein>
    <recommendedName>
        <fullName evidence="2">Reverse transcriptase Ty1/copia-type domain-containing protein</fullName>
    </recommendedName>
</protein>
<evidence type="ECO:0000313" key="3">
    <source>
        <dbReference type="EMBL" id="CAK7931064.1"/>
    </source>
</evidence>
<dbReference type="Pfam" id="PF07727">
    <property type="entry name" value="RVT_2"/>
    <property type="match status" value="1"/>
</dbReference>
<evidence type="ECO:0000313" key="4">
    <source>
        <dbReference type="Proteomes" id="UP001162060"/>
    </source>
</evidence>
<feature type="domain" description="Reverse transcriptase Ty1/copia-type" evidence="2">
    <location>
        <begin position="357"/>
        <end position="592"/>
    </location>
</feature>
<dbReference type="InterPro" id="IPR043502">
    <property type="entry name" value="DNA/RNA_pol_sf"/>
</dbReference>
<dbReference type="InterPro" id="IPR013103">
    <property type="entry name" value="RVT_2"/>
</dbReference>
<feature type="compositionally biased region" description="Acidic residues" evidence="1">
    <location>
        <begin position="140"/>
        <end position="151"/>
    </location>
</feature>
<evidence type="ECO:0000259" key="2">
    <source>
        <dbReference type="Pfam" id="PF07727"/>
    </source>
</evidence>